<dbReference type="Pfam" id="PF00696">
    <property type="entry name" value="AA_kinase"/>
    <property type="match status" value="1"/>
</dbReference>
<dbReference type="SUPFAM" id="SSF53633">
    <property type="entry name" value="Carbamate kinase-like"/>
    <property type="match status" value="1"/>
</dbReference>
<evidence type="ECO:0000256" key="4">
    <source>
        <dbReference type="ARBA" id="ARBA00010122"/>
    </source>
</evidence>
<evidence type="ECO:0000256" key="15">
    <source>
        <dbReference type="RuleBase" id="RU003448"/>
    </source>
</evidence>
<dbReference type="NCBIfam" id="TIGR00656">
    <property type="entry name" value="asp_kin_monofn"/>
    <property type="match status" value="1"/>
</dbReference>
<organism evidence="18 19">
    <name type="scientific">Brucella tritici</name>
    <dbReference type="NCBI Taxonomy" id="94626"/>
    <lineage>
        <taxon>Bacteria</taxon>
        <taxon>Pseudomonadati</taxon>
        <taxon>Pseudomonadota</taxon>
        <taxon>Alphaproteobacteria</taxon>
        <taxon>Hyphomicrobiales</taxon>
        <taxon>Brucellaceae</taxon>
        <taxon>Brucella/Ochrobactrum group</taxon>
        <taxon>Brucella</taxon>
    </lineage>
</organism>
<dbReference type="CDD" id="cd04913">
    <property type="entry name" value="ACT_AKii-LysC-BS-like_1"/>
    <property type="match status" value="1"/>
</dbReference>
<feature type="binding site" evidence="14">
    <location>
        <begin position="216"/>
        <end position="217"/>
    </location>
    <ligand>
        <name>ATP</name>
        <dbReference type="ChEBI" id="CHEBI:30616"/>
    </ligand>
</feature>
<evidence type="ECO:0000256" key="16">
    <source>
        <dbReference type="RuleBase" id="RU004249"/>
    </source>
</evidence>
<evidence type="ECO:0000256" key="6">
    <source>
        <dbReference type="ARBA" id="ARBA00016273"/>
    </source>
</evidence>
<dbReference type="EMBL" id="WBVY01000003">
    <property type="protein sequence ID" value="KAB2656708.1"/>
    <property type="molecule type" value="Genomic_DNA"/>
</dbReference>
<dbReference type="Gene3D" id="3.40.1160.10">
    <property type="entry name" value="Acetylglutamate kinase-like"/>
    <property type="match status" value="1"/>
</dbReference>
<evidence type="ECO:0000256" key="5">
    <source>
        <dbReference type="ARBA" id="ARBA00013059"/>
    </source>
</evidence>
<keyword evidence="12" id="KW-0457">Lysine biosynthesis</keyword>
<evidence type="ECO:0000313" key="19">
    <source>
        <dbReference type="Proteomes" id="UP000460650"/>
    </source>
</evidence>
<accession>A0A7V7VTJ6</accession>
<feature type="binding site" evidence="14">
    <location>
        <begin position="7"/>
        <end position="10"/>
    </location>
    <ligand>
        <name>ATP</name>
        <dbReference type="ChEBI" id="CHEBI:30616"/>
    </ligand>
</feature>
<gene>
    <name evidence="18" type="ORF">F9K94_09890</name>
</gene>
<dbReference type="NCBIfam" id="NF005154">
    <property type="entry name" value="PRK06635.1-2"/>
    <property type="match status" value="1"/>
</dbReference>
<dbReference type="GO" id="GO:0005829">
    <property type="term" value="C:cytosol"/>
    <property type="evidence" value="ECO:0007669"/>
    <property type="project" value="TreeGrafter"/>
</dbReference>
<keyword evidence="8 15" id="KW-0808">Transferase</keyword>
<dbReference type="NCBIfam" id="NF005155">
    <property type="entry name" value="PRK06635.1-4"/>
    <property type="match status" value="1"/>
</dbReference>
<dbReference type="GO" id="GO:0005524">
    <property type="term" value="F:ATP binding"/>
    <property type="evidence" value="ECO:0007669"/>
    <property type="project" value="UniProtKB-KW"/>
</dbReference>
<feature type="binding site" evidence="14">
    <location>
        <begin position="180"/>
        <end position="181"/>
    </location>
    <ligand>
        <name>ATP</name>
        <dbReference type="ChEBI" id="CHEBI:30616"/>
    </ligand>
</feature>
<comment type="pathway">
    <text evidence="1 16">Amino-acid biosynthesis; L-lysine biosynthesis via DAP pathway; (S)-tetrahydrodipicolinate from L-aspartate: step 1/4.</text>
</comment>
<keyword evidence="10 15" id="KW-0418">Kinase</keyword>
<dbReference type="UniPathway" id="UPA00050">
    <property type="reaction ID" value="UER00461"/>
</dbReference>
<evidence type="ECO:0000256" key="3">
    <source>
        <dbReference type="ARBA" id="ARBA00005139"/>
    </source>
</evidence>
<dbReference type="FunFam" id="3.40.1160.10:FF:000002">
    <property type="entry name" value="Aspartokinase"/>
    <property type="match status" value="1"/>
</dbReference>
<dbReference type="UniPathway" id="UPA00034">
    <property type="reaction ID" value="UER00015"/>
</dbReference>
<dbReference type="SUPFAM" id="SSF55021">
    <property type="entry name" value="ACT-like"/>
    <property type="match status" value="2"/>
</dbReference>
<sequence length="423" mass="45183">MARIVMKFGGTSVADLERIYNVARHVKREVEAGNQVAVVVSAMSGKTNELVGWVQNMPKVCGASSPFYDAREYDTIVASGEQVTSGLLAIALQSIGVDARSWQGWQIPIKTDNAHGAARIQDIDGSEIIRRMEMGQVAVVAGFQGIGPDNRVATLGRGGSDTSAVAIAAGVKADRCDIYTDVDGVYTTDPRVEPKAKRLSKISFEEMLEMASLGAKVLQVRSVELAMVHKVRTFVRSSFTDPDAPGMGDPINPPGTLICDEDEIVEQQVVTGIAFAKDEAQISLRRVADRPGVSAAIFGPLAEEHINVDMIVQNVSEDGSKTDMTFTIPTGDIDKALKVLDKVKGEIGFDNIQSETGLAKISVIGIGMRSHAGVAATAFKALAEKGINIRAITTSEIKISILIDGPYAELAVRTLHAVYGLDK</sequence>
<comment type="similarity">
    <text evidence="4 15">Belongs to the aspartokinase family.</text>
</comment>
<evidence type="ECO:0000259" key="17">
    <source>
        <dbReference type="PROSITE" id="PS51671"/>
    </source>
</evidence>
<feature type="binding site" evidence="14">
    <location>
        <position position="186"/>
    </location>
    <ligand>
        <name>ATP</name>
        <dbReference type="ChEBI" id="CHEBI:30616"/>
    </ligand>
</feature>
<dbReference type="InterPro" id="IPR001341">
    <property type="entry name" value="Asp_kinase"/>
</dbReference>
<dbReference type="InterPro" id="IPR036393">
    <property type="entry name" value="AceGlu_kinase-like_sf"/>
</dbReference>
<evidence type="ECO:0000256" key="11">
    <source>
        <dbReference type="ARBA" id="ARBA00022840"/>
    </source>
</evidence>
<evidence type="ECO:0000256" key="10">
    <source>
        <dbReference type="ARBA" id="ARBA00022777"/>
    </source>
</evidence>
<dbReference type="RefSeq" id="WP_061344454.1">
    <property type="nucleotide sequence ID" value="NZ_WBVY01000003.1"/>
</dbReference>
<dbReference type="PROSITE" id="PS51671">
    <property type="entry name" value="ACT"/>
    <property type="match status" value="2"/>
</dbReference>
<keyword evidence="7 16" id="KW-0028">Amino-acid biosynthesis</keyword>
<comment type="pathway">
    <text evidence="3 16">Amino-acid biosynthesis; L-threonine biosynthesis; L-threonine from L-aspartate: step 1/5.</text>
</comment>
<evidence type="ECO:0000256" key="2">
    <source>
        <dbReference type="ARBA" id="ARBA00004986"/>
    </source>
</evidence>
<dbReference type="UniPathway" id="UPA00051">
    <property type="reaction ID" value="UER00462"/>
</dbReference>
<dbReference type="AlphaFoldDB" id="A0A7V7VTJ6"/>
<comment type="caution">
    <text evidence="18">The sequence shown here is derived from an EMBL/GenBank/DDBJ whole genome shotgun (WGS) entry which is preliminary data.</text>
</comment>
<dbReference type="InterPro" id="IPR041740">
    <property type="entry name" value="AKii-LysC-BS"/>
</dbReference>
<evidence type="ECO:0000256" key="12">
    <source>
        <dbReference type="ARBA" id="ARBA00023154"/>
    </source>
</evidence>
<feature type="domain" description="ACT" evidence="17">
    <location>
        <begin position="282"/>
        <end position="357"/>
    </location>
</feature>
<dbReference type="PANTHER" id="PTHR21499:SF3">
    <property type="entry name" value="ASPARTOKINASE"/>
    <property type="match status" value="1"/>
</dbReference>
<dbReference type="Pfam" id="PF22468">
    <property type="entry name" value="ACT_9"/>
    <property type="match status" value="1"/>
</dbReference>
<proteinExistence type="inferred from homology"/>
<name>A0A7V7VTJ6_9HYPH</name>
<dbReference type="GO" id="GO:0009088">
    <property type="term" value="P:threonine biosynthetic process"/>
    <property type="evidence" value="ECO:0007669"/>
    <property type="project" value="UniProtKB-UniPathway"/>
</dbReference>
<dbReference type="InterPro" id="IPR002912">
    <property type="entry name" value="ACT_dom"/>
</dbReference>
<evidence type="ECO:0000256" key="13">
    <source>
        <dbReference type="ARBA" id="ARBA00047872"/>
    </source>
</evidence>
<dbReference type="CDD" id="cd04923">
    <property type="entry name" value="ACT_AK-LysC-DapG-like_2"/>
    <property type="match status" value="1"/>
</dbReference>
<dbReference type="Gene3D" id="3.30.2130.10">
    <property type="entry name" value="VC0802-like"/>
    <property type="match status" value="1"/>
</dbReference>
<protein>
    <recommendedName>
        <fullName evidence="6 15">Aspartokinase</fullName>
        <ecNumber evidence="5 15">2.7.2.4</ecNumber>
    </recommendedName>
</protein>
<dbReference type="InterPro" id="IPR005260">
    <property type="entry name" value="Asp_kin_monofn"/>
</dbReference>
<feature type="domain" description="ACT" evidence="17">
    <location>
        <begin position="363"/>
        <end position="423"/>
    </location>
</feature>
<dbReference type="PROSITE" id="PS00324">
    <property type="entry name" value="ASPARTOKINASE"/>
    <property type="match status" value="1"/>
</dbReference>
<keyword evidence="11 14" id="KW-0067">ATP-binding</keyword>
<dbReference type="InterPro" id="IPR001048">
    <property type="entry name" value="Asp/Glu/Uridylate_kinase"/>
</dbReference>
<dbReference type="FunFam" id="3.30.2130.10:FF:000002">
    <property type="entry name" value="Aspartokinase"/>
    <property type="match status" value="1"/>
</dbReference>
<dbReference type="CDD" id="cd04261">
    <property type="entry name" value="AAK_AKii-LysC-BS"/>
    <property type="match status" value="1"/>
</dbReference>
<dbReference type="EC" id="2.7.2.4" evidence="5 15"/>
<keyword evidence="9 14" id="KW-0547">Nucleotide-binding</keyword>
<evidence type="ECO:0000256" key="1">
    <source>
        <dbReference type="ARBA" id="ARBA00004766"/>
    </source>
</evidence>
<evidence type="ECO:0000256" key="7">
    <source>
        <dbReference type="ARBA" id="ARBA00022605"/>
    </source>
</evidence>
<comment type="pathway">
    <text evidence="2 16">Amino-acid biosynthesis; L-methionine biosynthesis via de novo pathway; L-homoserine from L-aspartate: step 1/3.</text>
</comment>
<dbReference type="Proteomes" id="UP000460650">
    <property type="component" value="Unassembled WGS sequence"/>
</dbReference>
<dbReference type="InterPro" id="IPR018042">
    <property type="entry name" value="Aspartate_kinase_CS"/>
</dbReference>
<feature type="binding site" evidence="14">
    <location>
        <position position="191"/>
    </location>
    <ligand>
        <name>ATP</name>
        <dbReference type="ChEBI" id="CHEBI:30616"/>
    </ligand>
</feature>
<dbReference type="PIRSF" id="PIRSF000726">
    <property type="entry name" value="Asp_kin"/>
    <property type="match status" value="1"/>
</dbReference>
<dbReference type="InterPro" id="IPR054352">
    <property type="entry name" value="ACT_Aspartokinase"/>
</dbReference>
<dbReference type="GO" id="GO:0009089">
    <property type="term" value="P:lysine biosynthetic process via diaminopimelate"/>
    <property type="evidence" value="ECO:0007669"/>
    <property type="project" value="UniProtKB-UniPathway"/>
</dbReference>
<dbReference type="PANTHER" id="PTHR21499">
    <property type="entry name" value="ASPARTATE KINASE"/>
    <property type="match status" value="1"/>
</dbReference>
<evidence type="ECO:0000313" key="18">
    <source>
        <dbReference type="EMBL" id="KAB2656708.1"/>
    </source>
</evidence>
<comment type="catalytic activity">
    <reaction evidence="13 15">
        <text>L-aspartate + ATP = 4-phospho-L-aspartate + ADP</text>
        <dbReference type="Rhea" id="RHEA:23776"/>
        <dbReference type="ChEBI" id="CHEBI:29991"/>
        <dbReference type="ChEBI" id="CHEBI:30616"/>
        <dbReference type="ChEBI" id="CHEBI:57535"/>
        <dbReference type="ChEBI" id="CHEBI:456216"/>
        <dbReference type="EC" id="2.7.2.4"/>
    </reaction>
</comment>
<dbReference type="InterPro" id="IPR045865">
    <property type="entry name" value="ACT-like_dom_sf"/>
</dbReference>
<dbReference type="NCBIfam" id="TIGR00657">
    <property type="entry name" value="asp_kinases"/>
    <property type="match status" value="1"/>
</dbReference>
<dbReference type="GO" id="GO:0004072">
    <property type="term" value="F:aspartate kinase activity"/>
    <property type="evidence" value="ECO:0007669"/>
    <property type="project" value="UniProtKB-EC"/>
</dbReference>
<feature type="binding site" evidence="14">
    <location>
        <position position="81"/>
    </location>
    <ligand>
        <name>substrate</name>
    </ligand>
</feature>
<evidence type="ECO:0000256" key="9">
    <source>
        <dbReference type="ARBA" id="ARBA00022741"/>
    </source>
</evidence>
<evidence type="ECO:0000256" key="14">
    <source>
        <dbReference type="PIRSR" id="PIRSR000726-1"/>
    </source>
</evidence>
<reference evidence="18 19" key="1">
    <citation type="submission" date="2019-09" db="EMBL/GenBank/DDBJ databases">
        <title>Taxonomic organization of the family Brucellaceae based on a phylogenomic approach.</title>
        <authorList>
            <person name="Leclercq S."/>
            <person name="Cloeckaert A."/>
            <person name="Zygmunt M.S."/>
        </authorList>
    </citation>
    <scope>NUCLEOTIDE SEQUENCE [LARGE SCALE GENOMIC DNA]</scope>
    <source>
        <strain evidence="18 19">TA93</strain>
    </source>
</reference>
<dbReference type="Pfam" id="PF01842">
    <property type="entry name" value="ACT"/>
    <property type="match status" value="1"/>
</dbReference>
<dbReference type="GO" id="GO:0009090">
    <property type="term" value="P:homoserine biosynthetic process"/>
    <property type="evidence" value="ECO:0007669"/>
    <property type="project" value="TreeGrafter"/>
</dbReference>
<feature type="binding site" evidence="14">
    <location>
        <position position="47"/>
    </location>
    <ligand>
        <name>substrate</name>
    </ligand>
</feature>
<evidence type="ECO:0000256" key="8">
    <source>
        <dbReference type="ARBA" id="ARBA00022679"/>
    </source>
</evidence>